<protein>
    <submittedName>
        <fullName evidence="1">Uncharacterized protein</fullName>
    </submittedName>
</protein>
<name>A0A3F3J4H9_SALER</name>
<evidence type="ECO:0000313" key="1">
    <source>
        <dbReference type="EMBL" id="OHJ56754.1"/>
    </source>
</evidence>
<organism evidence="1 2">
    <name type="scientific">Salmonella enterica</name>
    <name type="common">Salmonella choleraesuis</name>
    <dbReference type="NCBI Taxonomy" id="28901"/>
    <lineage>
        <taxon>Bacteria</taxon>
        <taxon>Pseudomonadati</taxon>
        <taxon>Pseudomonadota</taxon>
        <taxon>Gammaproteobacteria</taxon>
        <taxon>Enterobacterales</taxon>
        <taxon>Enterobacteriaceae</taxon>
        <taxon>Salmonella</taxon>
    </lineage>
</organism>
<sequence length="85" mass="9712">MPQQTPKASRVLDCRNTTTDQSGYCEQHKSEGWKQNRITKCAQWSSPASAECPFRCDRETKQNHSQSTKESPYLVPLRYGNGISF</sequence>
<dbReference type="EMBL" id="MLTE01000001">
    <property type="protein sequence ID" value="OHJ56754.1"/>
    <property type="molecule type" value="Genomic_DNA"/>
</dbReference>
<reference evidence="1 2" key="1">
    <citation type="submission" date="2016-09" db="EMBL/GenBank/DDBJ databases">
        <title>Whole genome sequencing of Salmonella enterica.</title>
        <authorList>
            <person name="Bell R."/>
        </authorList>
    </citation>
    <scope>NUCLEOTIDE SEQUENCE [LARGE SCALE GENOMIC DNA]</scope>
    <source>
        <strain evidence="1 2">CFSAN044929</strain>
    </source>
</reference>
<proteinExistence type="predicted"/>
<comment type="caution">
    <text evidence="1">The sequence shown here is derived from an EMBL/GenBank/DDBJ whole genome shotgun (WGS) entry which is preliminary data.</text>
</comment>
<accession>A0A3F3J4H9</accession>
<gene>
    <name evidence="1" type="ORF">A7S51_01665</name>
</gene>
<dbReference type="AlphaFoldDB" id="A0A3F3J4H9"/>
<dbReference type="Proteomes" id="UP000866740">
    <property type="component" value="Unassembled WGS sequence"/>
</dbReference>
<evidence type="ECO:0000313" key="2">
    <source>
        <dbReference type="Proteomes" id="UP000866740"/>
    </source>
</evidence>